<evidence type="ECO:0000313" key="2">
    <source>
        <dbReference type="EMBL" id="KAK0368166.1"/>
    </source>
</evidence>
<dbReference type="InterPro" id="IPR022198">
    <property type="entry name" value="DUF3723"/>
</dbReference>
<accession>A0ABQ9P8E3</accession>
<comment type="caution">
    <text evidence="2">The sequence shown here is derived from an EMBL/GenBank/DDBJ whole genome shotgun (WGS) entry which is preliminary data.</text>
</comment>
<proteinExistence type="predicted"/>
<gene>
    <name evidence="2" type="ORF">CLIM01_14475</name>
</gene>
<feature type="region of interest" description="Disordered" evidence="1">
    <location>
        <begin position="1"/>
        <end position="30"/>
    </location>
</feature>
<name>A0ABQ9P8E3_9PEZI</name>
<dbReference type="Proteomes" id="UP001169217">
    <property type="component" value="Unassembled WGS sequence"/>
</dbReference>
<dbReference type="Pfam" id="PF12520">
    <property type="entry name" value="DUF3723"/>
    <property type="match status" value="1"/>
</dbReference>
<feature type="region of interest" description="Disordered" evidence="1">
    <location>
        <begin position="593"/>
        <end position="704"/>
    </location>
</feature>
<protein>
    <recommendedName>
        <fullName evidence="4">ParB/Sulfiredoxin domain-containing protein</fullName>
    </recommendedName>
</protein>
<dbReference type="EMBL" id="JARUPT010000931">
    <property type="protein sequence ID" value="KAK0368166.1"/>
    <property type="molecule type" value="Genomic_DNA"/>
</dbReference>
<sequence>MKRKHGGQDGPAECPSLKRRAEKEHFRESESVRERAKPYLLAVAKLHSDVLETTWSRGRNRRVEPTHVRQLKETFMRGGLERCAPENRMFVLCSAKEVRQVLEAQKEDEDEDAGGDPSANDTSFLNWSVINKTRVEVMAGQHRLRALREYIEATGAPETDSWWVCELYDKDRLPAELNIKLRVNRRDPNLPDNHGQIWTQLVSVASEPNGTASVDQGTVDHKLVEALRLGGEKSFPTRRLVTLWNHERWRAITTRWCQTRLGLETFNISTFEWMASLRIDDYWFATLEAVLNTLDALPLDATQDMGRDDWNRLVVALDGRNTDAAPRAREAVEAVFYTGSNADGPHRRAAGLLDTLDNETYRKTCRAIWAETELVFVDLKRLLRSKRPETESAVRVLQHVIGWVHQAGVAELKNVNPKSKKKPQLRDHLQTALDRLSASRSAAGEYPEGTARQLQQRVLDFTRHHAGAFRDREAQALVASDITLVDDPAYGRRFNHAAWARLLRIVRQVTDTGDQDDRVLRPSWRAVTATEEGVRREQVSALVTTFCTTLLGLGSRPIKKNDPSFLSLQQGMERFLTSSTTELRDSYINEDVDEYESDKDNNSGRPHQTQRQQPSDSNPPPSAQRSGPSRQSSKGKAPHTRAESPKLPPNSDEASYTPPRHQTTDIREQRPRATSPTSRPPKSIPFSGSKPMPHWKTGPRAGRR</sequence>
<feature type="compositionally biased region" description="Basic and acidic residues" evidence="1">
    <location>
        <begin position="662"/>
        <end position="671"/>
    </location>
</feature>
<evidence type="ECO:0000313" key="3">
    <source>
        <dbReference type="Proteomes" id="UP001169217"/>
    </source>
</evidence>
<feature type="compositionally biased region" description="Basic and acidic residues" evidence="1">
    <location>
        <begin position="19"/>
        <end position="30"/>
    </location>
</feature>
<evidence type="ECO:0000256" key="1">
    <source>
        <dbReference type="SAM" id="MobiDB-lite"/>
    </source>
</evidence>
<reference evidence="2" key="1">
    <citation type="submission" date="2023-04" db="EMBL/GenBank/DDBJ databases">
        <title>Colletotrichum limetticola genome sequence.</title>
        <authorList>
            <person name="Baroncelli R."/>
        </authorList>
    </citation>
    <scope>NUCLEOTIDE SEQUENCE</scope>
    <source>
        <strain evidence="2">KLA-Anderson</strain>
    </source>
</reference>
<keyword evidence="3" id="KW-1185">Reference proteome</keyword>
<organism evidence="2 3">
    <name type="scientific">Colletotrichum limetticola</name>
    <dbReference type="NCBI Taxonomy" id="1209924"/>
    <lineage>
        <taxon>Eukaryota</taxon>
        <taxon>Fungi</taxon>
        <taxon>Dikarya</taxon>
        <taxon>Ascomycota</taxon>
        <taxon>Pezizomycotina</taxon>
        <taxon>Sordariomycetes</taxon>
        <taxon>Hypocreomycetidae</taxon>
        <taxon>Glomerellales</taxon>
        <taxon>Glomerellaceae</taxon>
        <taxon>Colletotrichum</taxon>
        <taxon>Colletotrichum acutatum species complex</taxon>
    </lineage>
</organism>
<feature type="compositionally biased region" description="Polar residues" evidence="1">
    <location>
        <begin position="623"/>
        <end position="634"/>
    </location>
</feature>
<evidence type="ECO:0008006" key="4">
    <source>
        <dbReference type="Google" id="ProtNLM"/>
    </source>
</evidence>
<feature type="compositionally biased region" description="Polar residues" evidence="1">
    <location>
        <begin position="603"/>
        <end position="616"/>
    </location>
</feature>